<gene>
    <name evidence="1" type="ORF">NMN56_020375</name>
</gene>
<dbReference type="Proteomes" id="UP001214441">
    <property type="component" value="Unassembled WGS sequence"/>
</dbReference>
<name>A0ABT6ZZQ9_9ACTN</name>
<evidence type="ECO:0000313" key="2">
    <source>
        <dbReference type="Proteomes" id="UP001214441"/>
    </source>
</evidence>
<proteinExistence type="predicted"/>
<reference evidence="1 2" key="1">
    <citation type="submission" date="2023-05" db="EMBL/GenBank/DDBJ databases">
        <title>Streptantibioticus silvisoli sp. nov., acidotolerant actinomycetes 1 from pine litter.</title>
        <authorList>
            <person name="Swiecimska M."/>
            <person name="Golinska P."/>
            <person name="Sangal V."/>
            <person name="Wachnowicz B."/>
            <person name="Goodfellow M."/>
        </authorList>
    </citation>
    <scope>NUCLEOTIDE SEQUENCE [LARGE SCALE GENOMIC DNA]</scope>
    <source>
        <strain evidence="1 2">DSM 42109</strain>
    </source>
</reference>
<dbReference type="EMBL" id="JANCPR020000019">
    <property type="protein sequence ID" value="MDJ1134274.1"/>
    <property type="molecule type" value="Genomic_DNA"/>
</dbReference>
<accession>A0ABT6ZZQ9</accession>
<keyword evidence="2" id="KW-1185">Reference proteome</keyword>
<dbReference type="RefSeq" id="WP_274045843.1">
    <property type="nucleotide sequence ID" value="NZ_JANCPR020000019.1"/>
</dbReference>
<organism evidence="1 2">
    <name type="scientific">Streptomyces iconiensis</name>
    <dbReference type="NCBI Taxonomy" id="1384038"/>
    <lineage>
        <taxon>Bacteria</taxon>
        <taxon>Bacillati</taxon>
        <taxon>Actinomycetota</taxon>
        <taxon>Actinomycetes</taxon>
        <taxon>Kitasatosporales</taxon>
        <taxon>Streptomycetaceae</taxon>
        <taxon>Streptomyces</taxon>
    </lineage>
</organism>
<comment type="caution">
    <text evidence="1">The sequence shown here is derived from an EMBL/GenBank/DDBJ whole genome shotgun (WGS) entry which is preliminary data.</text>
</comment>
<sequence>MPSDIKLDEDGDGWVTAEGSVLKAETTDLILDSPARRSPGGGPPFRRALVHDAGDGLTINFNADYPGGVSVAKARLNLHVKNQSGSPKLPKTADVGTLKMLARQVAPRLPP</sequence>
<protein>
    <submittedName>
        <fullName evidence="1">Uncharacterized protein</fullName>
    </submittedName>
</protein>
<evidence type="ECO:0000313" key="1">
    <source>
        <dbReference type="EMBL" id="MDJ1134274.1"/>
    </source>
</evidence>